<dbReference type="PANTHER" id="PTHR45138:SF9">
    <property type="entry name" value="DIGUANYLATE CYCLASE DGCM-RELATED"/>
    <property type="match status" value="1"/>
</dbReference>
<dbReference type="GO" id="GO:0043709">
    <property type="term" value="P:cell adhesion involved in single-species biofilm formation"/>
    <property type="evidence" value="ECO:0007669"/>
    <property type="project" value="TreeGrafter"/>
</dbReference>
<reference evidence="7 8" key="1">
    <citation type="submission" date="2018-02" db="EMBL/GenBank/DDBJ databases">
        <title>novel marine gammaproteobacteria from coastal saline agro ecosystem.</title>
        <authorList>
            <person name="Krishnan R."/>
            <person name="Ramesh Kumar N."/>
        </authorList>
    </citation>
    <scope>NUCLEOTIDE SEQUENCE [LARGE SCALE GENOMIC DNA]</scope>
    <source>
        <strain evidence="7 8">228</strain>
    </source>
</reference>
<dbReference type="SMART" id="SM00091">
    <property type="entry name" value="PAS"/>
    <property type="match status" value="2"/>
</dbReference>
<dbReference type="CDD" id="cd00130">
    <property type="entry name" value="PAS"/>
    <property type="match status" value="1"/>
</dbReference>
<comment type="caution">
    <text evidence="7">The sequence shown here is derived from an EMBL/GenBank/DDBJ whole genome shotgun (WGS) entry which is preliminary data.</text>
</comment>
<feature type="domain" description="PAS" evidence="4">
    <location>
        <begin position="388"/>
        <end position="458"/>
    </location>
</feature>
<evidence type="ECO:0000259" key="6">
    <source>
        <dbReference type="PROSITE" id="PS50887"/>
    </source>
</evidence>
<dbReference type="OrthoDB" id="5800589at2"/>
<evidence type="ECO:0000259" key="4">
    <source>
        <dbReference type="PROSITE" id="PS50112"/>
    </source>
</evidence>
<dbReference type="InterPro" id="IPR000014">
    <property type="entry name" value="PAS"/>
</dbReference>
<gene>
    <name evidence="7" type="ORF">C4K68_13480</name>
</gene>
<dbReference type="Pfam" id="PF05228">
    <property type="entry name" value="CHASE4"/>
    <property type="match status" value="1"/>
</dbReference>
<dbReference type="Pfam" id="PF00990">
    <property type="entry name" value="GGDEF"/>
    <property type="match status" value="1"/>
</dbReference>
<dbReference type="SMART" id="SM00267">
    <property type="entry name" value="GGDEF"/>
    <property type="match status" value="1"/>
</dbReference>
<evidence type="ECO:0000256" key="2">
    <source>
        <dbReference type="ARBA" id="ARBA00034247"/>
    </source>
</evidence>
<dbReference type="InterPro" id="IPR050469">
    <property type="entry name" value="Diguanylate_Cyclase"/>
</dbReference>
<dbReference type="InterPro" id="IPR035965">
    <property type="entry name" value="PAS-like_dom_sf"/>
</dbReference>
<dbReference type="GO" id="GO:0052621">
    <property type="term" value="F:diguanylate cyclase activity"/>
    <property type="evidence" value="ECO:0007669"/>
    <property type="project" value="UniProtKB-EC"/>
</dbReference>
<sequence>MLPFRRAVAVFFSIALSFLLLMLVLLLGSRSMMQDEYRQSKQTLLQAALINEKRELTRALYDHSSWDDAFRQMQLPELDPSWLESTFGADTISSNDMSGILVLAPDFTERFNNSLQPLTAEQLRLVRDFVRQHQISCTPDTRLSSLQQSASSDFLTAAGQTIMLSAAPVVPNTFEASCAHLSYLVFWRLLDDGYLATMASNYNFSQLRLSRGTEPDATQSIQLNTSQPTRLLWSAPAPPYNNLYKALGLSMVLTIILAVLALVFYRNIKRGHQDFYSLFEKNRAIQLLVNPLNGHIVMANQAAMAFYAYPGKDLMRLTLDDLSAGGLSTLQLIGSANPCEVTQKLWNGTTRRVEINSGQIILAGEPLLYLIIHDVTQTHQAARELERSEARFRAIFEDASLGILQLDRYGQILDANPAFSQMIGFPEENLTRWQWIDLIHHKEREATRRTYQALIDGFVDKLSHQQRFLNAGGEIIWTQMNISPVRINGEDSTYVALVENVNEHMHLQQKLQEMAAKDPLTGLYNRRSMEEQAAREQSWSKRHGQSLCVMIADIDHFKLINDSYGHASGDIVLKEFAAVCNAHLRETDIFCRWGGEEFVILLTQTDMQQAWVVAERLREAVEKMRVHCQDQHIRLTVSLGLSDWSAEREDFISALERADTALYDAKRGGRNRTVIVNSEAQHSAHP</sequence>
<dbReference type="FunFam" id="3.30.70.270:FF:000001">
    <property type="entry name" value="Diguanylate cyclase domain protein"/>
    <property type="match status" value="1"/>
</dbReference>
<dbReference type="GO" id="GO:1902201">
    <property type="term" value="P:negative regulation of bacterial-type flagellum-dependent cell motility"/>
    <property type="evidence" value="ECO:0007669"/>
    <property type="project" value="TreeGrafter"/>
</dbReference>
<dbReference type="InterPro" id="IPR000700">
    <property type="entry name" value="PAS-assoc_C"/>
</dbReference>
<dbReference type="InterPro" id="IPR029787">
    <property type="entry name" value="Nucleotide_cyclase"/>
</dbReference>
<keyword evidence="3" id="KW-0472">Membrane</keyword>
<dbReference type="PANTHER" id="PTHR45138">
    <property type="entry name" value="REGULATORY COMPONENTS OF SENSORY TRANSDUCTION SYSTEM"/>
    <property type="match status" value="1"/>
</dbReference>
<dbReference type="NCBIfam" id="TIGR00254">
    <property type="entry name" value="GGDEF"/>
    <property type="match status" value="1"/>
</dbReference>
<name>A0A2S5KQ54_9PROT</name>
<dbReference type="InterPro" id="IPR007892">
    <property type="entry name" value="CHASE4"/>
</dbReference>
<feature type="domain" description="PAC" evidence="5">
    <location>
        <begin position="462"/>
        <end position="513"/>
    </location>
</feature>
<dbReference type="Gene3D" id="3.30.70.270">
    <property type="match status" value="1"/>
</dbReference>
<accession>A0A2S5KQ54</accession>
<organism evidence="7 8">
    <name type="scientific">Proteobacteria bacterium 228</name>
    <dbReference type="NCBI Taxonomy" id="2083153"/>
    <lineage>
        <taxon>Bacteria</taxon>
        <taxon>Pseudomonadati</taxon>
        <taxon>Pseudomonadota</taxon>
    </lineage>
</organism>
<dbReference type="PROSITE" id="PS50112">
    <property type="entry name" value="PAS"/>
    <property type="match status" value="1"/>
</dbReference>
<dbReference type="InterPro" id="IPR043128">
    <property type="entry name" value="Rev_trsase/Diguanyl_cyclase"/>
</dbReference>
<dbReference type="NCBIfam" id="TIGR00229">
    <property type="entry name" value="sensory_box"/>
    <property type="match status" value="1"/>
</dbReference>
<dbReference type="SUPFAM" id="SSF55785">
    <property type="entry name" value="PYP-like sensor domain (PAS domain)"/>
    <property type="match status" value="2"/>
</dbReference>
<evidence type="ECO:0000313" key="8">
    <source>
        <dbReference type="Proteomes" id="UP000238196"/>
    </source>
</evidence>
<protein>
    <recommendedName>
        <fullName evidence="1">diguanylate cyclase</fullName>
        <ecNumber evidence="1">2.7.7.65</ecNumber>
    </recommendedName>
</protein>
<keyword evidence="3" id="KW-0812">Transmembrane</keyword>
<dbReference type="Pfam" id="PF13426">
    <property type="entry name" value="PAS_9"/>
    <property type="match status" value="1"/>
</dbReference>
<proteinExistence type="predicted"/>
<dbReference type="InterPro" id="IPR013655">
    <property type="entry name" value="PAS_fold_3"/>
</dbReference>
<evidence type="ECO:0000313" key="7">
    <source>
        <dbReference type="EMBL" id="PPC76842.1"/>
    </source>
</evidence>
<dbReference type="CDD" id="cd01949">
    <property type="entry name" value="GGDEF"/>
    <property type="match status" value="1"/>
</dbReference>
<feature type="domain" description="GGDEF" evidence="6">
    <location>
        <begin position="545"/>
        <end position="678"/>
    </location>
</feature>
<dbReference type="AlphaFoldDB" id="A0A2S5KQ54"/>
<dbReference type="GO" id="GO:0005886">
    <property type="term" value="C:plasma membrane"/>
    <property type="evidence" value="ECO:0007669"/>
    <property type="project" value="TreeGrafter"/>
</dbReference>
<evidence type="ECO:0000259" key="5">
    <source>
        <dbReference type="PROSITE" id="PS50113"/>
    </source>
</evidence>
<dbReference type="Gene3D" id="3.30.450.20">
    <property type="entry name" value="PAS domain"/>
    <property type="match status" value="2"/>
</dbReference>
<feature type="transmembrane region" description="Helical" evidence="3">
    <location>
        <begin position="246"/>
        <end position="265"/>
    </location>
</feature>
<dbReference type="Pfam" id="PF08447">
    <property type="entry name" value="PAS_3"/>
    <property type="match status" value="1"/>
</dbReference>
<dbReference type="EC" id="2.7.7.65" evidence="1"/>
<keyword evidence="3" id="KW-1133">Transmembrane helix</keyword>
<comment type="catalytic activity">
    <reaction evidence="2">
        <text>2 GTP = 3',3'-c-di-GMP + 2 diphosphate</text>
        <dbReference type="Rhea" id="RHEA:24898"/>
        <dbReference type="ChEBI" id="CHEBI:33019"/>
        <dbReference type="ChEBI" id="CHEBI:37565"/>
        <dbReference type="ChEBI" id="CHEBI:58805"/>
        <dbReference type="EC" id="2.7.7.65"/>
    </reaction>
</comment>
<evidence type="ECO:0000256" key="3">
    <source>
        <dbReference type="SAM" id="Phobius"/>
    </source>
</evidence>
<evidence type="ECO:0000256" key="1">
    <source>
        <dbReference type="ARBA" id="ARBA00012528"/>
    </source>
</evidence>
<dbReference type="SUPFAM" id="SSF55073">
    <property type="entry name" value="Nucleotide cyclase"/>
    <property type="match status" value="1"/>
</dbReference>
<dbReference type="Proteomes" id="UP000238196">
    <property type="component" value="Unassembled WGS sequence"/>
</dbReference>
<dbReference type="InterPro" id="IPR000160">
    <property type="entry name" value="GGDEF_dom"/>
</dbReference>
<dbReference type="PROSITE" id="PS50887">
    <property type="entry name" value="GGDEF"/>
    <property type="match status" value="1"/>
</dbReference>
<dbReference type="EMBL" id="PRLP01000040">
    <property type="protein sequence ID" value="PPC76842.1"/>
    <property type="molecule type" value="Genomic_DNA"/>
</dbReference>
<dbReference type="PROSITE" id="PS50113">
    <property type="entry name" value="PAC"/>
    <property type="match status" value="1"/>
</dbReference>